<dbReference type="Pfam" id="PF12833">
    <property type="entry name" value="HTH_18"/>
    <property type="match status" value="1"/>
</dbReference>
<dbReference type="RefSeq" id="WP_262537743.1">
    <property type="nucleotide sequence ID" value="NZ_JAJEQN010000002.1"/>
</dbReference>
<dbReference type="InterPro" id="IPR003313">
    <property type="entry name" value="AraC-bd"/>
</dbReference>
<accession>A0AAE3E1X2</accession>
<reference evidence="5 6" key="1">
    <citation type="submission" date="2021-10" db="EMBL/GenBank/DDBJ databases">
        <title>Anaerobic single-cell dispensing facilitates the cultivation of human gut bacteria.</title>
        <authorList>
            <person name="Afrizal A."/>
        </authorList>
    </citation>
    <scope>NUCLEOTIDE SEQUENCE [LARGE SCALE GENOMIC DNA]</scope>
    <source>
        <strain evidence="5 6">CLA-AA-H224</strain>
    </source>
</reference>
<dbReference type="GO" id="GO:0003700">
    <property type="term" value="F:DNA-binding transcription factor activity"/>
    <property type="evidence" value="ECO:0007669"/>
    <property type="project" value="InterPro"/>
</dbReference>
<dbReference type="GO" id="GO:0043565">
    <property type="term" value="F:sequence-specific DNA binding"/>
    <property type="evidence" value="ECO:0007669"/>
    <property type="project" value="InterPro"/>
</dbReference>
<keyword evidence="6" id="KW-1185">Reference proteome</keyword>
<keyword evidence="1" id="KW-0805">Transcription regulation</keyword>
<dbReference type="Proteomes" id="UP001198200">
    <property type="component" value="Unassembled WGS sequence"/>
</dbReference>
<dbReference type="InterPro" id="IPR037923">
    <property type="entry name" value="HTH-like"/>
</dbReference>
<dbReference type="PROSITE" id="PS01124">
    <property type="entry name" value="HTH_ARAC_FAMILY_2"/>
    <property type="match status" value="1"/>
</dbReference>
<name>A0AAE3E1X2_9FIRM</name>
<dbReference type="PANTHER" id="PTHR43280">
    <property type="entry name" value="ARAC-FAMILY TRANSCRIPTIONAL REGULATOR"/>
    <property type="match status" value="1"/>
</dbReference>
<evidence type="ECO:0000313" key="6">
    <source>
        <dbReference type="Proteomes" id="UP001198200"/>
    </source>
</evidence>
<dbReference type="SUPFAM" id="SSF46689">
    <property type="entry name" value="Homeodomain-like"/>
    <property type="match status" value="1"/>
</dbReference>
<sequence>MSVSKQLEEILRQEEHGQKEYRNLYQKNPAAYDSPIRSWKEFRERFSTEIAKEAPTPIKGFLSEKEIFPNEDVQVHCFKNVRFCPPFLHKLEFIKIVYIMEGTAVFYLGDKQYDMSEGNFCIVAPGVEQALFTADSNGIAVNILMRASTFTRTFSTLLYEQGILGDFFWKMAYTNYCNRVLFFSATPDDRMKQTVLRLYEQAQLETKKSNLVQESYVCILLGEGIRRHRQNMKILEGFDGSVWQIPEILQDMKQHLQDITLKELALRWNRREDTLRHELKMETGYSFSQLLSDIRLQTAADLLCRTNKSVEEIMEEVGCGDSAAFYRNFKRRYGVTPQTYRIQRG</sequence>
<evidence type="ECO:0000256" key="2">
    <source>
        <dbReference type="ARBA" id="ARBA00023125"/>
    </source>
</evidence>
<comment type="caution">
    <text evidence="5">The sequence shown here is derived from an EMBL/GenBank/DDBJ whole genome shotgun (WGS) entry which is preliminary data.</text>
</comment>
<dbReference type="EMBL" id="JAJEQN010000002">
    <property type="protein sequence ID" value="MCC2220245.1"/>
    <property type="molecule type" value="Genomic_DNA"/>
</dbReference>
<evidence type="ECO:0000313" key="5">
    <source>
        <dbReference type="EMBL" id="MCC2220245.1"/>
    </source>
</evidence>
<dbReference type="InterPro" id="IPR009057">
    <property type="entry name" value="Homeodomain-like_sf"/>
</dbReference>
<dbReference type="InterPro" id="IPR018060">
    <property type="entry name" value="HTH_AraC"/>
</dbReference>
<dbReference type="Pfam" id="PF02311">
    <property type="entry name" value="AraC_binding"/>
    <property type="match status" value="1"/>
</dbReference>
<dbReference type="SMART" id="SM00342">
    <property type="entry name" value="HTH_ARAC"/>
    <property type="match status" value="1"/>
</dbReference>
<dbReference type="AlphaFoldDB" id="A0AAE3E1X2"/>
<dbReference type="Gene3D" id="2.60.120.10">
    <property type="entry name" value="Jelly Rolls"/>
    <property type="match status" value="1"/>
</dbReference>
<dbReference type="PANTHER" id="PTHR43280:SF28">
    <property type="entry name" value="HTH-TYPE TRANSCRIPTIONAL ACTIVATOR RHAS"/>
    <property type="match status" value="1"/>
</dbReference>
<evidence type="ECO:0000256" key="1">
    <source>
        <dbReference type="ARBA" id="ARBA00023015"/>
    </source>
</evidence>
<gene>
    <name evidence="5" type="ORF">LKD48_01110</name>
</gene>
<organism evidence="5 6">
    <name type="scientific">Anthropogastromicrobium aceti</name>
    <dbReference type="NCBI Taxonomy" id="2981768"/>
    <lineage>
        <taxon>Bacteria</taxon>
        <taxon>Bacillati</taxon>
        <taxon>Bacillota</taxon>
        <taxon>Clostridia</taxon>
        <taxon>Lachnospirales</taxon>
        <taxon>Lachnospiraceae</taxon>
        <taxon>Anthropogastromicrobium</taxon>
    </lineage>
</organism>
<dbReference type="InterPro" id="IPR014710">
    <property type="entry name" value="RmlC-like_jellyroll"/>
</dbReference>
<dbReference type="Gene3D" id="1.10.10.60">
    <property type="entry name" value="Homeodomain-like"/>
    <property type="match status" value="1"/>
</dbReference>
<keyword evidence="3" id="KW-0804">Transcription</keyword>
<keyword evidence="2" id="KW-0238">DNA-binding</keyword>
<evidence type="ECO:0000256" key="3">
    <source>
        <dbReference type="ARBA" id="ARBA00023163"/>
    </source>
</evidence>
<dbReference type="SUPFAM" id="SSF51215">
    <property type="entry name" value="Regulatory protein AraC"/>
    <property type="match status" value="1"/>
</dbReference>
<proteinExistence type="predicted"/>
<feature type="domain" description="HTH araC/xylS-type" evidence="4">
    <location>
        <begin position="246"/>
        <end position="343"/>
    </location>
</feature>
<protein>
    <submittedName>
        <fullName evidence="5">AraC family transcriptional regulator</fullName>
    </submittedName>
</protein>
<evidence type="ECO:0000259" key="4">
    <source>
        <dbReference type="PROSITE" id="PS01124"/>
    </source>
</evidence>